<name>A0ABP1DF18_9APHY</name>
<keyword evidence="4" id="KW-1185">Reference proteome</keyword>
<dbReference type="Pfam" id="PF11901">
    <property type="entry name" value="DM9"/>
    <property type="match status" value="1"/>
</dbReference>
<gene>
    <name evidence="3" type="ORF">GFSPODELE1_LOCUS5867</name>
</gene>
<dbReference type="InterPro" id="IPR010730">
    <property type="entry name" value="HET"/>
</dbReference>
<dbReference type="Proteomes" id="UP001497453">
    <property type="component" value="Chromosome 4"/>
</dbReference>
<feature type="region of interest" description="Disordered" evidence="1">
    <location>
        <begin position="56"/>
        <end position="89"/>
    </location>
</feature>
<sequence>MRSQLIATLRNIRECLCIDVDEHDQHAFDTVAAIAQEDLASGPNALLTTTTVEPYTAPKVSPQTEDSSNVAEITPGLHSSPPQSDRPVPVYGGQQTSVTTIPRVISPEECATIPFPVHRGYKLSTVELEGATLDILPVSTPCTFRLMDCRRFAKERTLTIYETYCIPTVPYMTISYPWVGIVCNEQVLHEGKTFKVYTAETGINGDPISTSILNRICFLAMVDDINFLWIDRLCIRQGDPVDKKWQMERMCNVFRQCHVCLVIPGGLQRLANVYEETPWITRAWTLPEVLAAPTAQIMTTFAPTSLNEFLWGSTDPLYGMRLFGRQRHRSFLVDALSLRSRSSTDKQKYYRNLTIWKCALIRAASNIEDLLPSVIGLFETSEEGLQLESLITQFKKEVCDPYSRDLRVIAFRDAVFLSGINISAQWQELIRSIPALALPEEEKWQTSQPCIIPNYQSPWERFPISNAYKIALSELQNTVHDISSVSTPCAFRLLDCKRYIEEHTVVIYETPDIPNVPYAAISYPWVGAPCHYFAPTSSTFKVIQDTGRLGDPICTEVVHLACTLSIREGADFLWVDRLCIRQMDSKDKAWQISRMCDVYRLCHTCIIFPGGLQRLVGLDEETPWVTRMWTLQEAIVPSRALVLYFSTDSQSSQNSMLPPPHAKALTSTNLVYYSPLEDLLPTTMTKKDSEIRLFGHVSHGYALLLRDAISLQGQDVTYEQRYQRYLATWRSAVTRSSDRPQDLLLSTMGLFGISLSEGEQRSSATIIAAFVNEFQNHGIADVRVVAFRDAVRRAETTLTMHWRQLIEEFDRSLPLLHNGIAPTSDHQLPLDRIGKPVVHDGFGQDVFLGSALLITGAEHSLHPCKIVLSSSGAFSPLVPFDGHEKEHEGRWELQPFLPERMEWVDSAHGEVPLGREPVEGGYEKDARYRRQRSLYYALATVIDDEGRQEQVPGKTGLHLGGCCVGFGGKEHFIREDYMILYAPYLLQEQVAHDDVTLSSRCWKESAQVAMKTAVNAKLDDELFWGRPNLPMVSGLPVIQADR</sequence>
<dbReference type="InterPro" id="IPR052895">
    <property type="entry name" value="HetReg/Transcr_Mod"/>
</dbReference>
<dbReference type="Pfam" id="PF06985">
    <property type="entry name" value="HET"/>
    <property type="match status" value="2"/>
</dbReference>
<feature type="compositionally biased region" description="Polar residues" evidence="1">
    <location>
        <begin position="61"/>
        <end position="71"/>
    </location>
</feature>
<reference evidence="4" key="1">
    <citation type="submission" date="2024-04" db="EMBL/GenBank/DDBJ databases">
        <authorList>
            <person name="Shaw F."/>
            <person name="Minotto A."/>
        </authorList>
    </citation>
    <scope>NUCLEOTIDE SEQUENCE [LARGE SCALE GENOMIC DNA]</scope>
</reference>
<evidence type="ECO:0000259" key="2">
    <source>
        <dbReference type="Pfam" id="PF06985"/>
    </source>
</evidence>
<feature type="domain" description="Heterokaryon incompatibility" evidence="2">
    <location>
        <begin position="518"/>
        <end position="608"/>
    </location>
</feature>
<organism evidence="3 4">
    <name type="scientific">Somion occarium</name>
    <dbReference type="NCBI Taxonomy" id="3059160"/>
    <lineage>
        <taxon>Eukaryota</taxon>
        <taxon>Fungi</taxon>
        <taxon>Dikarya</taxon>
        <taxon>Basidiomycota</taxon>
        <taxon>Agaricomycotina</taxon>
        <taxon>Agaricomycetes</taxon>
        <taxon>Polyporales</taxon>
        <taxon>Cerrenaceae</taxon>
        <taxon>Somion</taxon>
    </lineage>
</organism>
<evidence type="ECO:0000256" key="1">
    <source>
        <dbReference type="SAM" id="MobiDB-lite"/>
    </source>
</evidence>
<proteinExistence type="predicted"/>
<evidence type="ECO:0000313" key="3">
    <source>
        <dbReference type="EMBL" id="CAL1706431.1"/>
    </source>
</evidence>
<protein>
    <recommendedName>
        <fullName evidence="2">Heterokaryon incompatibility domain-containing protein</fullName>
    </recommendedName>
</protein>
<dbReference type="PANTHER" id="PTHR24148:SF64">
    <property type="entry name" value="HETEROKARYON INCOMPATIBILITY DOMAIN-CONTAINING PROTEIN"/>
    <property type="match status" value="1"/>
</dbReference>
<evidence type="ECO:0000313" key="4">
    <source>
        <dbReference type="Proteomes" id="UP001497453"/>
    </source>
</evidence>
<dbReference type="EMBL" id="OZ037947">
    <property type="protein sequence ID" value="CAL1706431.1"/>
    <property type="molecule type" value="Genomic_DNA"/>
</dbReference>
<accession>A0ABP1DF18</accession>
<dbReference type="InterPro" id="IPR006616">
    <property type="entry name" value="DM9_repeat"/>
</dbReference>
<feature type="domain" description="Heterokaryon incompatibility" evidence="2">
    <location>
        <begin position="171"/>
        <end position="264"/>
    </location>
</feature>
<dbReference type="PANTHER" id="PTHR24148">
    <property type="entry name" value="ANKYRIN REPEAT DOMAIN-CONTAINING PROTEIN 39 HOMOLOG-RELATED"/>
    <property type="match status" value="1"/>
</dbReference>